<evidence type="ECO:0000313" key="4">
    <source>
        <dbReference type="Proteomes" id="UP000184245"/>
    </source>
</evidence>
<dbReference type="InterPro" id="IPR050417">
    <property type="entry name" value="Sugar_Epim/Isomerase"/>
</dbReference>
<proteinExistence type="predicted"/>
<reference evidence="3 4" key="1">
    <citation type="submission" date="2016-11" db="EMBL/GenBank/DDBJ databases">
        <authorList>
            <person name="Jaros S."/>
            <person name="Januszkiewicz K."/>
            <person name="Wedrychowicz H."/>
        </authorList>
    </citation>
    <scope>NUCLEOTIDE SEQUENCE [LARGE SCALE GENOMIC DNA]</scope>
    <source>
        <strain evidence="3 4">DSM 17459</strain>
    </source>
</reference>
<accession>A0A1M4WGZ9</accession>
<organism evidence="3 4">
    <name type="scientific">Lactonifactor longoviformis DSM 17459</name>
    <dbReference type="NCBI Taxonomy" id="1122155"/>
    <lineage>
        <taxon>Bacteria</taxon>
        <taxon>Bacillati</taxon>
        <taxon>Bacillota</taxon>
        <taxon>Clostridia</taxon>
        <taxon>Eubacteriales</taxon>
        <taxon>Clostridiaceae</taxon>
        <taxon>Lactonifactor</taxon>
    </lineage>
</organism>
<dbReference type="SUPFAM" id="SSF51658">
    <property type="entry name" value="Xylose isomerase-like"/>
    <property type="match status" value="1"/>
</dbReference>
<sequence length="269" mass="30343">MIQLATQNKPFFSDVLEEKLIQIKEFGFDGLEADGDLLLERFDELKTAVKDTGIPVTSVCGGYRGWIGDFQEEERKHAIRDITVILERAGELGAAGIVVPAAWGMFSLRLPPMTPPRSAEEDRKVLLDSLRQLEPVCERSGTRILLEPLNRYEDHMLNTLDDAGSLILEGELRHVQIMADFFHMNIEEQDIKKSLIKWKDLVGHVHIADSHRFQPGDGHTDFVHGFEGLKEIGFDKTMAFECRVLGEDQEGLYKDSAAYIRGCMEKAGL</sequence>
<dbReference type="RefSeq" id="WP_242946739.1">
    <property type="nucleotide sequence ID" value="NZ_FQVI01000006.1"/>
</dbReference>
<dbReference type="PANTHER" id="PTHR43489:SF7">
    <property type="entry name" value="3-DEHYDRO-D-GULOSIDE 4-EPIMERASE-RELATED"/>
    <property type="match status" value="1"/>
</dbReference>
<protein>
    <submittedName>
        <fullName evidence="3">Sugar phosphate isomerase/epimerase</fullName>
    </submittedName>
</protein>
<dbReference type="STRING" id="1122155.SAMN02745158_01613"/>
<dbReference type="InterPro" id="IPR036237">
    <property type="entry name" value="Xyl_isomerase-like_sf"/>
</dbReference>
<dbReference type="EMBL" id="FQVI01000006">
    <property type="protein sequence ID" value="SHE80506.1"/>
    <property type="molecule type" value="Genomic_DNA"/>
</dbReference>
<evidence type="ECO:0000259" key="2">
    <source>
        <dbReference type="Pfam" id="PF01261"/>
    </source>
</evidence>
<keyword evidence="1 3" id="KW-0413">Isomerase</keyword>
<name>A0A1M4WGZ9_9CLOT</name>
<evidence type="ECO:0000256" key="1">
    <source>
        <dbReference type="ARBA" id="ARBA00023235"/>
    </source>
</evidence>
<dbReference type="PANTHER" id="PTHR43489">
    <property type="entry name" value="ISOMERASE"/>
    <property type="match status" value="1"/>
</dbReference>
<keyword evidence="4" id="KW-1185">Reference proteome</keyword>
<evidence type="ECO:0000313" key="3">
    <source>
        <dbReference type="EMBL" id="SHE80506.1"/>
    </source>
</evidence>
<dbReference type="AlphaFoldDB" id="A0A1M4WGZ9"/>
<gene>
    <name evidence="3" type="ORF">SAMN02745158_01613</name>
</gene>
<dbReference type="Gene3D" id="3.20.20.150">
    <property type="entry name" value="Divalent-metal-dependent TIM barrel enzymes"/>
    <property type="match status" value="1"/>
</dbReference>
<dbReference type="InterPro" id="IPR013022">
    <property type="entry name" value="Xyl_isomerase-like_TIM-brl"/>
</dbReference>
<feature type="domain" description="Xylose isomerase-like TIM barrel" evidence="2">
    <location>
        <begin position="22"/>
        <end position="261"/>
    </location>
</feature>
<dbReference type="Pfam" id="PF01261">
    <property type="entry name" value="AP_endonuc_2"/>
    <property type="match status" value="1"/>
</dbReference>
<dbReference type="GO" id="GO:0016853">
    <property type="term" value="F:isomerase activity"/>
    <property type="evidence" value="ECO:0007669"/>
    <property type="project" value="UniProtKB-KW"/>
</dbReference>
<dbReference type="Proteomes" id="UP000184245">
    <property type="component" value="Unassembled WGS sequence"/>
</dbReference>